<evidence type="ECO:0000313" key="9">
    <source>
        <dbReference type="EMBL" id="VAX35334.1"/>
    </source>
</evidence>
<evidence type="ECO:0000256" key="1">
    <source>
        <dbReference type="ARBA" id="ARBA00001946"/>
    </source>
</evidence>
<organism evidence="9">
    <name type="scientific">hydrothermal vent metagenome</name>
    <dbReference type="NCBI Taxonomy" id="652676"/>
    <lineage>
        <taxon>unclassified sequences</taxon>
        <taxon>metagenomes</taxon>
        <taxon>ecological metagenomes</taxon>
    </lineage>
</organism>
<dbReference type="Pfam" id="PF01850">
    <property type="entry name" value="PIN"/>
    <property type="match status" value="1"/>
</dbReference>
<name>A0A3B1DH22_9ZZZZ</name>
<dbReference type="InterPro" id="IPR029060">
    <property type="entry name" value="PIN-like_dom_sf"/>
</dbReference>
<evidence type="ECO:0000259" key="8">
    <source>
        <dbReference type="SMART" id="SM00670"/>
    </source>
</evidence>
<reference evidence="9" key="1">
    <citation type="submission" date="2018-06" db="EMBL/GenBank/DDBJ databases">
        <authorList>
            <person name="Zhirakovskaya E."/>
        </authorList>
    </citation>
    <scope>NUCLEOTIDE SEQUENCE</scope>
</reference>
<keyword evidence="4" id="KW-0479">Metal-binding</keyword>
<keyword evidence="2" id="KW-1277">Toxin-antitoxin system</keyword>
<comment type="cofactor">
    <cofactor evidence="1">
        <name>Mg(2+)</name>
        <dbReference type="ChEBI" id="CHEBI:18420"/>
    </cofactor>
</comment>
<keyword evidence="5" id="KW-0378">Hydrolase</keyword>
<dbReference type="Gene3D" id="3.40.50.1010">
    <property type="entry name" value="5'-nuclease"/>
    <property type="match status" value="1"/>
</dbReference>
<dbReference type="InterPro" id="IPR022907">
    <property type="entry name" value="VapC_family"/>
</dbReference>
<dbReference type="InterPro" id="IPR002716">
    <property type="entry name" value="PIN_dom"/>
</dbReference>
<dbReference type="GO" id="GO:0046872">
    <property type="term" value="F:metal ion binding"/>
    <property type="evidence" value="ECO:0007669"/>
    <property type="project" value="UniProtKB-KW"/>
</dbReference>
<dbReference type="SMART" id="SM00670">
    <property type="entry name" value="PINc"/>
    <property type="match status" value="1"/>
</dbReference>
<dbReference type="AlphaFoldDB" id="A0A3B1DH22"/>
<dbReference type="SUPFAM" id="SSF88723">
    <property type="entry name" value="PIN domain-like"/>
    <property type="match status" value="1"/>
</dbReference>
<dbReference type="HAMAP" id="MF_00265">
    <property type="entry name" value="VapC_Nob1"/>
    <property type="match status" value="1"/>
</dbReference>
<dbReference type="PANTHER" id="PTHR33653:SF1">
    <property type="entry name" value="RIBONUCLEASE VAPC2"/>
    <property type="match status" value="1"/>
</dbReference>
<evidence type="ECO:0000256" key="4">
    <source>
        <dbReference type="ARBA" id="ARBA00022723"/>
    </source>
</evidence>
<dbReference type="InterPro" id="IPR050556">
    <property type="entry name" value="Type_II_TA_system_RNase"/>
</dbReference>
<feature type="domain" description="PIN" evidence="8">
    <location>
        <begin position="1"/>
        <end position="118"/>
    </location>
</feature>
<keyword evidence="3" id="KW-0540">Nuclease</keyword>
<keyword evidence="6" id="KW-0460">Magnesium</keyword>
<proteinExistence type="inferred from homology"/>
<dbReference type="GO" id="GO:0004540">
    <property type="term" value="F:RNA nuclease activity"/>
    <property type="evidence" value="ECO:0007669"/>
    <property type="project" value="InterPro"/>
</dbReference>
<comment type="similarity">
    <text evidence="7">Belongs to the PINc/VapC protein family.</text>
</comment>
<dbReference type="GO" id="GO:0016787">
    <property type="term" value="F:hydrolase activity"/>
    <property type="evidence" value="ECO:0007669"/>
    <property type="project" value="UniProtKB-KW"/>
</dbReference>
<evidence type="ECO:0000256" key="7">
    <source>
        <dbReference type="ARBA" id="ARBA00038093"/>
    </source>
</evidence>
<evidence type="ECO:0000256" key="3">
    <source>
        <dbReference type="ARBA" id="ARBA00022722"/>
    </source>
</evidence>
<dbReference type="EMBL" id="UOGJ01000045">
    <property type="protein sequence ID" value="VAX35334.1"/>
    <property type="molecule type" value="Genomic_DNA"/>
</dbReference>
<evidence type="ECO:0000256" key="6">
    <source>
        <dbReference type="ARBA" id="ARBA00022842"/>
    </source>
</evidence>
<sequence length="128" mass="14088">MVVLDTNIIIDHLRQSDKKETLLMHIATQEVKANLAISVVSVQELYEGVSTRNKNKEQYLLATIAPLKILSYTYEVAQIAGEIARDLKRSMELADAAIAATALVNGASLLTLNKKHFVGIKDLTLINV</sequence>
<gene>
    <name evidence="9" type="ORF">MNBD_UNCLBAC01-616</name>
</gene>
<accession>A0A3B1DH22</accession>
<evidence type="ECO:0000256" key="5">
    <source>
        <dbReference type="ARBA" id="ARBA00022801"/>
    </source>
</evidence>
<dbReference type="PANTHER" id="PTHR33653">
    <property type="entry name" value="RIBONUCLEASE VAPC2"/>
    <property type="match status" value="1"/>
</dbReference>
<evidence type="ECO:0000256" key="2">
    <source>
        <dbReference type="ARBA" id="ARBA00022649"/>
    </source>
</evidence>
<protein>
    <recommendedName>
        <fullName evidence="8">PIN domain-containing protein</fullName>
    </recommendedName>
</protein>